<dbReference type="PANTHER" id="PTHR35936:SF17">
    <property type="entry name" value="ARGININE-BINDING EXTRACELLULAR PROTEIN ARTP"/>
    <property type="match status" value="1"/>
</dbReference>
<feature type="signal peptide" evidence="2">
    <location>
        <begin position="1"/>
        <end position="20"/>
    </location>
</feature>
<dbReference type="NCBIfam" id="TIGR02995">
    <property type="entry name" value="ectoine_ehuB"/>
    <property type="match status" value="1"/>
</dbReference>
<dbReference type="PANTHER" id="PTHR35936">
    <property type="entry name" value="MEMBRANE-BOUND LYTIC MUREIN TRANSGLYCOSYLASE F"/>
    <property type="match status" value="1"/>
</dbReference>
<feature type="domain" description="Solute-binding protein family 3/N-terminal" evidence="3">
    <location>
        <begin position="53"/>
        <end position="288"/>
    </location>
</feature>
<dbReference type="EMBL" id="LT546645">
    <property type="protein sequence ID" value="SAI71353.1"/>
    <property type="molecule type" value="Genomic_DNA"/>
</dbReference>
<feature type="chain" id="PRO_5009816841" evidence="2">
    <location>
        <begin position="21"/>
        <end position="305"/>
    </location>
</feature>
<evidence type="ECO:0000313" key="4">
    <source>
        <dbReference type="EMBL" id="SAI71353.1"/>
    </source>
</evidence>
<dbReference type="InterPro" id="IPR014337">
    <property type="entry name" value="Ectoine_EhuB"/>
</dbReference>
<evidence type="ECO:0000259" key="3">
    <source>
        <dbReference type="SMART" id="SM00062"/>
    </source>
</evidence>
<accession>A0A157SMF4</accession>
<dbReference type="CDD" id="cd01002">
    <property type="entry name" value="PBP2_Ehub_like"/>
    <property type="match status" value="1"/>
</dbReference>
<gene>
    <name evidence="4" type="ORF">SAMEA3906487_02740</name>
</gene>
<proteinExistence type="predicted"/>
<organism evidence="4 5">
    <name type="scientific">Bordetella trematum</name>
    <dbReference type="NCBI Taxonomy" id="123899"/>
    <lineage>
        <taxon>Bacteria</taxon>
        <taxon>Pseudomonadati</taxon>
        <taxon>Pseudomonadota</taxon>
        <taxon>Betaproteobacteria</taxon>
        <taxon>Burkholderiales</taxon>
        <taxon>Alcaligenaceae</taxon>
        <taxon>Bordetella</taxon>
    </lineage>
</organism>
<dbReference type="Gene3D" id="3.40.190.10">
    <property type="entry name" value="Periplasmic binding protein-like II"/>
    <property type="match status" value="2"/>
</dbReference>
<protein>
    <submittedName>
        <fullName evidence="4">Extracellular solute-binding protein</fullName>
    </submittedName>
</protein>
<evidence type="ECO:0000313" key="5">
    <source>
        <dbReference type="Proteomes" id="UP000076825"/>
    </source>
</evidence>
<dbReference type="Proteomes" id="UP000076825">
    <property type="component" value="Chromosome 1"/>
</dbReference>
<dbReference type="InterPro" id="IPR001638">
    <property type="entry name" value="Solute-binding_3/MltF_N"/>
</dbReference>
<reference evidence="4 5" key="1">
    <citation type="submission" date="2016-04" db="EMBL/GenBank/DDBJ databases">
        <authorList>
            <consortium name="Pathogen Informatics"/>
        </authorList>
    </citation>
    <scope>NUCLEOTIDE SEQUENCE [LARGE SCALE GENOMIC DNA]</scope>
    <source>
        <strain evidence="4 5">H044680328</strain>
    </source>
</reference>
<keyword evidence="1 2" id="KW-0732">Signal</keyword>
<keyword evidence="5" id="KW-1185">Reference proteome</keyword>
<evidence type="ECO:0000256" key="2">
    <source>
        <dbReference type="SAM" id="SignalP"/>
    </source>
</evidence>
<dbReference type="KEGG" id="btrm:SAMEA390648702740"/>
<dbReference type="SMART" id="SM00062">
    <property type="entry name" value="PBPb"/>
    <property type="match status" value="1"/>
</dbReference>
<dbReference type="PATRIC" id="fig|123899.6.peg.2730"/>
<evidence type="ECO:0000256" key="1">
    <source>
        <dbReference type="ARBA" id="ARBA00022729"/>
    </source>
</evidence>
<name>A0A157SMF4_9BORD</name>
<sequence length="305" mass="31860">MAYPMAWRACRRMFAAAALAGLAACGDGGDTPSGGSEQAQATDTLAAAKAAGRVRIGYANEAPFAYMDSQKGQVTGEAVEVARLVLERMGIKEVEGVLTEFGGLIPGLQAKRFDIIAAGMYITPQRCGQVVFSNPTYGVDAAFLVPKGNPKQLHSYGDVAKQPDIKLGVVVGAIEADYARESKVADEQIVVFPDAVSAYAGVQSGRADAYAATALTVNDLLNKQGDGGLERAEPFANPVIEGEDVRGYGAFAFRKEDAAFAEAFNAELATLLGSEAHAKAVEPFGFTAAELPEGVTAQALCKQTP</sequence>
<dbReference type="SUPFAM" id="SSF53850">
    <property type="entry name" value="Periplasmic binding protein-like II"/>
    <property type="match status" value="1"/>
</dbReference>
<dbReference type="GO" id="GO:0033294">
    <property type="term" value="F:ectoine binding"/>
    <property type="evidence" value="ECO:0007669"/>
    <property type="project" value="InterPro"/>
</dbReference>
<dbReference type="STRING" id="123899.SAMEA3906487_02740"/>
<dbReference type="eggNOG" id="COG0834">
    <property type="taxonomic scope" value="Bacteria"/>
</dbReference>
<dbReference type="Pfam" id="PF00497">
    <property type="entry name" value="SBP_bac_3"/>
    <property type="match status" value="1"/>
</dbReference>
<dbReference type="GO" id="GO:0051470">
    <property type="term" value="P:ectoine transmembrane transport"/>
    <property type="evidence" value="ECO:0007669"/>
    <property type="project" value="InterPro"/>
</dbReference>
<dbReference type="AlphaFoldDB" id="A0A157SMF4"/>